<reference evidence="6 7" key="1">
    <citation type="submission" date="2019-03" db="EMBL/GenBank/DDBJ databases">
        <title>Genomic Encyclopedia of Type Strains, Phase IV (KMG-IV): sequencing the most valuable type-strain genomes for metagenomic binning, comparative biology and taxonomic classification.</title>
        <authorList>
            <person name="Goeker M."/>
        </authorList>
    </citation>
    <scope>NUCLEOTIDE SEQUENCE [LARGE SCALE GENOMIC DNA]</scope>
    <source>
        <strain evidence="6 7">DSM 2286</strain>
    </source>
</reference>
<dbReference type="Gene3D" id="1.20.58.380">
    <property type="entry name" value="Flagellar protein flit"/>
    <property type="match status" value="1"/>
</dbReference>
<dbReference type="GO" id="GO:0044781">
    <property type="term" value="P:bacterial-type flagellum organization"/>
    <property type="evidence" value="ECO:0007669"/>
    <property type="project" value="UniProtKB-KW"/>
</dbReference>
<dbReference type="AlphaFoldDB" id="A0A4R1PMA4"/>
<gene>
    <name evidence="6" type="ORF">EV691_12315</name>
</gene>
<dbReference type="EMBL" id="SMMU01000023">
    <property type="protein sequence ID" value="TCL28060.1"/>
    <property type="molecule type" value="Genomic_DNA"/>
</dbReference>
<keyword evidence="6" id="KW-0282">Flagellum</keyword>
<evidence type="ECO:0000256" key="5">
    <source>
        <dbReference type="ARBA" id="ARBA00093797"/>
    </source>
</evidence>
<dbReference type="Proteomes" id="UP000295169">
    <property type="component" value="Unassembled WGS sequence"/>
</dbReference>
<dbReference type="Pfam" id="PF05400">
    <property type="entry name" value="FliT"/>
    <property type="match status" value="1"/>
</dbReference>
<dbReference type="InterPro" id="IPR008622">
    <property type="entry name" value="FliT"/>
</dbReference>
<protein>
    <recommendedName>
        <fullName evidence="5">Flagellar protein FliT</fullName>
    </recommendedName>
</protein>
<evidence type="ECO:0000313" key="6">
    <source>
        <dbReference type="EMBL" id="TCL28060.1"/>
    </source>
</evidence>
<evidence type="ECO:0000256" key="4">
    <source>
        <dbReference type="ARBA" id="ARBA00023186"/>
    </source>
</evidence>
<evidence type="ECO:0000256" key="1">
    <source>
        <dbReference type="ARBA" id="ARBA00004514"/>
    </source>
</evidence>
<sequence>MDGGQQLIASYELLLQQSKSMLELARRGDWVALLQEKSCGLVDAERLRQLEARASLGQQEQLRKVELLEQILALDAEIRTHLLARRDELGRLIMNSSRQRELNRTYRPVVGAALVYQAADRFDKGLP</sequence>
<dbReference type="RefSeq" id="WP_131298492.1">
    <property type="nucleotide sequence ID" value="NZ_JBHLST010000037.1"/>
</dbReference>
<keyword evidence="6" id="KW-0969">Cilium</keyword>
<proteinExistence type="predicted"/>
<keyword evidence="3" id="KW-1005">Bacterial flagellum biogenesis</keyword>
<keyword evidence="4" id="KW-0143">Chaperone</keyword>
<evidence type="ECO:0000256" key="3">
    <source>
        <dbReference type="ARBA" id="ARBA00022795"/>
    </source>
</evidence>
<evidence type="ECO:0000256" key="2">
    <source>
        <dbReference type="ARBA" id="ARBA00022490"/>
    </source>
</evidence>
<keyword evidence="2" id="KW-0963">Cytoplasm</keyword>
<organism evidence="6 7">
    <name type="scientific">Azotobacter chroococcum</name>
    <dbReference type="NCBI Taxonomy" id="353"/>
    <lineage>
        <taxon>Bacteria</taxon>
        <taxon>Pseudomonadati</taxon>
        <taxon>Pseudomonadota</taxon>
        <taxon>Gammaproteobacteria</taxon>
        <taxon>Pseudomonadales</taxon>
        <taxon>Pseudomonadaceae</taxon>
        <taxon>Azotobacter</taxon>
    </lineage>
</organism>
<evidence type="ECO:0000313" key="7">
    <source>
        <dbReference type="Proteomes" id="UP000295169"/>
    </source>
</evidence>
<comment type="subcellular location">
    <subcellularLocation>
        <location evidence="1">Cytoplasm</location>
        <location evidence="1">Cytosol</location>
    </subcellularLocation>
</comment>
<name>A0A4R1PMA4_9GAMM</name>
<keyword evidence="6" id="KW-0966">Cell projection</keyword>
<accession>A0A4R1PMA4</accession>
<comment type="caution">
    <text evidence="6">The sequence shown here is derived from an EMBL/GenBank/DDBJ whole genome shotgun (WGS) entry which is preliminary data.</text>
</comment>